<dbReference type="Proteomes" id="UP001500326">
    <property type="component" value="Unassembled WGS sequence"/>
</dbReference>
<dbReference type="EMBL" id="BAAAOH010000001">
    <property type="protein sequence ID" value="GAA1985843.1"/>
    <property type="molecule type" value="Genomic_DNA"/>
</dbReference>
<name>A0ABP5DSZ2_9MICO</name>
<gene>
    <name evidence="2" type="ORF">GCM10009777_19820</name>
</gene>
<reference evidence="3" key="1">
    <citation type="journal article" date="2019" name="Int. J. Syst. Evol. Microbiol.">
        <title>The Global Catalogue of Microorganisms (GCM) 10K type strain sequencing project: providing services to taxonomists for standard genome sequencing and annotation.</title>
        <authorList>
            <consortium name="The Broad Institute Genomics Platform"/>
            <consortium name="The Broad Institute Genome Sequencing Center for Infectious Disease"/>
            <person name="Wu L."/>
            <person name="Ma J."/>
        </authorList>
    </citation>
    <scope>NUCLEOTIDE SEQUENCE [LARGE SCALE GENOMIC DNA]</scope>
    <source>
        <strain evidence="3">JCM 14902</strain>
    </source>
</reference>
<keyword evidence="1" id="KW-0812">Transmembrane</keyword>
<sequence>MSAGDTQPTQPIPGEWAIAEAPAPRRRHRVWPWIVGFVIVIGLAVVAWFAAEALAKNLVTKTIRDEVVTQLSLPADQDVDVEVAGAVIPQLIAGSFGEITVASDDVVVDSFSGDVVVTATDVPIRGGELGGATATVTLDEDQVRQLMSTVDGFPADSLGFAAPDLTMQTELSLFGIAVPVGVSLTPSAVDGQLVLSPSSLQVAGATVTASGLQQQFGAVADAVLRDWPVCLAQYIPAGMTLTDVAVDGDVLVADFDIDGGIISDPALQATGTCG</sequence>
<dbReference type="Pfam" id="PF11209">
    <property type="entry name" value="LmeA"/>
    <property type="match status" value="1"/>
</dbReference>
<organism evidence="2 3">
    <name type="scientific">Microbacterium pumilum</name>
    <dbReference type="NCBI Taxonomy" id="344165"/>
    <lineage>
        <taxon>Bacteria</taxon>
        <taxon>Bacillati</taxon>
        <taxon>Actinomycetota</taxon>
        <taxon>Actinomycetes</taxon>
        <taxon>Micrococcales</taxon>
        <taxon>Microbacteriaceae</taxon>
        <taxon>Microbacterium</taxon>
    </lineage>
</organism>
<evidence type="ECO:0000313" key="3">
    <source>
        <dbReference type="Proteomes" id="UP001500326"/>
    </source>
</evidence>
<comment type="caution">
    <text evidence="2">The sequence shown here is derived from an EMBL/GenBank/DDBJ whole genome shotgun (WGS) entry which is preliminary data.</text>
</comment>
<keyword evidence="1" id="KW-0472">Membrane</keyword>
<keyword evidence="1" id="KW-1133">Transmembrane helix</keyword>
<evidence type="ECO:0000313" key="2">
    <source>
        <dbReference type="EMBL" id="GAA1985843.1"/>
    </source>
</evidence>
<evidence type="ECO:0008006" key="4">
    <source>
        <dbReference type="Google" id="ProtNLM"/>
    </source>
</evidence>
<proteinExistence type="predicted"/>
<dbReference type="InterPro" id="IPR021373">
    <property type="entry name" value="DUF2993"/>
</dbReference>
<evidence type="ECO:0000256" key="1">
    <source>
        <dbReference type="SAM" id="Phobius"/>
    </source>
</evidence>
<feature type="transmembrane region" description="Helical" evidence="1">
    <location>
        <begin position="30"/>
        <end position="51"/>
    </location>
</feature>
<protein>
    <recommendedName>
        <fullName evidence="4">DUF2993 domain-containing protein</fullName>
    </recommendedName>
</protein>
<dbReference type="RefSeq" id="WP_344061229.1">
    <property type="nucleotide sequence ID" value="NZ_BAAAOH010000001.1"/>
</dbReference>
<keyword evidence="3" id="KW-1185">Reference proteome</keyword>
<accession>A0ABP5DSZ2</accession>